<dbReference type="EMBL" id="OMOD01000005">
    <property type="protein sequence ID" value="SPF32000.1"/>
    <property type="molecule type" value="Genomic_DNA"/>
</dbReference>
<sequence>MQHSYFRYLSRLFAILHNTLNQQQEVRKCGAEVLKLPVDPGSGLELEVRPISRCSTVSRAALCPNLRRR</sequence>
<evidence type="ECO:0000313" key="2">
    <source>
        <dbReference type="Proteomes" id="UP000238701"/>
    </source>
</evidence>
<reference evidence="2" key="1">
    <citation type="submission" date="2018-02" db="EMBL/GenBank/DDBJ databases">
        <authorList>
            <person name="Hausmann B."/>
        </authorList>
    </citation>
    <scope>NUCLEOTIDE SEQUENCE [LARGE SCALE GENOMIC DNA]</scope>
    <source>
        <strain evidence="2">Peat soil MAG SbA1</strain>
    </source>
</reference>
<organism evidence="1 2">
    <name type="scientific">Candidatus Sulfotelmatobacter kueseliae</name>
    <dbReference type="NCBI Taxonomy" id="2042962"/>
    <lineage>
        <taxon>Bacteria</taxon>
        <taxon>Pseudomonadati</taxon>
        <taxon>Acidobacteriota</taxon>
        <taxon>Terriglobia</taxon>
        <taxon>Terriglobales</taxon>
        <taxon>Candidatus Korobacteraceae</taxon>
        <taxon>Candidatus Sulfotelmatobacter</taxon>
    </lineage>
</organism>
<evidence type="ECO:0000313" key="1">
    <source>
        <dbReference type="EMBL" id="SPF32000.1"/>
    </source>
</evidence>
<dbReference type="AlphaFoldDB" id="A0A2U3JXI7"/>
<protein>
    <submittedName>
        <fullName evidence="1">Uncharacterized protein</fullName>
    </submittedName>
</protein>
<name>A0A2U3JXI7_9BACT</name>
<accession>A0A2U3JXI7</accession>
<dbReference type="Proteomes" id="UP000238701">
    <property type="component" value="Unassembled WGS sequence"/>
</dbReference>
<gene>
    <name evidence="1" type="ORF">SBA1_1020004</name>
</gene>
<proteinExistence type="predicted"/>